<dbReference type="EMBL" id="KP296186">
    <property type="protein sequence ID" value="AKN80814.1"/>
    <property type="molecule type" value="Genomic_DNA"/>
</dbReference>
<dbReference type="RefSeq" id="YP_009182299.1">
    <property type="nucleotide sequence ID" value="NC_028491.1"/>
</dbReference>
<evidence type="ECO:0000313" key="2">
    <source>
        <dbReference type="Proteomes" id="UP000203433"/>
    </source>
</evidence>
<accession>A0A0R7EZ03</accession>
<evidence type="ECO:0000313" key="1">
    <source>
        <dbReference type="EMBL" id="AKN80814.1"/>
    </source>
</evidence>
<sequence length="62" mass="7680">MCLFKWIHMHHLAHNINYINVFFNLRFHYSRFVFILLFESDSFYSRHYSSRSVLCVCLSQFI</sequence>
<organism evidence="1 2">
    <name type="scientific">Diatraea saccharalis granulovirus</name>
    <dbReference type="NCBI Taxonomy" id="1675862"/>
    <lineage>
        <taxon>Viruses</taxon>
        <taxon>Viruses incertae sedis</taxon>
        <taxon>Naldaviricetes</taxon>
        <taxon>Lefavirales</taxon>
        <taxon>Baculoviridae</taxon>
        <taxon>Betabaculovirus</taxon>
        <taxon>Betabaculovirus disaccharalis</taxon>
    </lineage>
</organism>
<reference evidence="1 2" key="1">
    <citation type="journal article" date="2015" name="J. Virol.">
        <title>A betabaculovirus-encoded gp64 homolog is a functional envelope fusion protein.</title>
        <authorList>
            <person name="Ardisson-Araujo D.M."/>
            <person name="Melo F.L."/>
            <person name="Clem R.J."/>
            <person name="Wolff J.L."/>
            <person name="Ribeiro B.M."/>
        </authorList>
    </citation>
    <scope>NUCLEOTIDE SEQUENCE [LARGE SCALE GENOMIC DNA]</scope>
    <source>
        <strain evidence="1 2">Parana-2009</strain>
    </source>
</reference>
<gene>
    <name evidence="1" type="primary">ORF-101</name>
</gene>
<protein>
    <submittedName>
        <fullName evidence="1">Uncharacterized protein</fullName>
    </submittedName>
</protein>
<dbReference type="Proteomes" id="UP000203433">
    <property type="component" value="Segment"/>
</dbReference>
<keyword evidence="2" id="KW-1185">Reference proteome</keyword>
<dbReference type="GeneID" id="26373960"/>
<dbReference type="KEGG" id="vg:26373960"/>
<proteinExistence type="predicted"/>
<name>A0A0R7EZ03_9BBAC</name>